<evidence type="ECO:0000256" key="13">
    <source>
        <dbReference type="ARBA" id="ARBA00023268"/>
    </source>
</evidence>
<keyword evidence="11 14" id="KW-0414">Isoprene biosynthesis</keyword>
<feature type="binding site" evidence="14">
    <location>
        <position position="234"/>
    </location>
    <ligand>
        <name>a divalent metal cation</name>
        <dbReference type="ChEBI" id="CHEBI:60240"/>
    </ligand>
</feature>
<keyword evidence="9 14" id="KW-0548">Nucleotidyltransferase</keyword>
<dbReference type="PANTHER" id="PTHR43181:SF1">
    <property type="entry name" value="2-C-METHYL-D-ERYTHRITOL 2,4-CYCLODIPHOSPHATE SYNTHASE, CHLOROPLASTIC"/>
    <property type="match status" value="1"/>
</dbReference>
<evidence type="ECO:0000256" key="4">
    <source>
        <dbReference type="ARBA" id="ARBA00004709"/>
    </source>
</evidence>
<feature type="binding site" evidence="14">
    <location>
        <position position="365"/>
    </location>
    <ligand>
        <name>4-CDP-2-C-methyl-D-erythritol 2-phosphate</name>
        <dbReference type="ChEBI" id="CHEBI:57919"/>
    </ligand>
</feature>
<dbReference type="PROSITE" id="PS01295">
    <property type="entry name" value="ISPD"/>
    <property type="match status" value="1"/>
</dbReference>
<dbReference type="PANTHER" id="PTHR43181">
    <property type="entry name" value="2-C-METHYL-D-ERYTHRITOL 2,4-CYCLODIPHOSPHATE SYNTHASE, CHLOROPLASTIC"/>
    <property type="match status" value="1"/>
</dbReference>
<keyword evidence="10 14" id="KW-0479">Metal-binding</keyword>
<feature type="site" description="Transition state stabilizer" evidence="14">
    <location>
        <position position="359"/>
    </location>
</feature>
<keyword evidence="12 14" id="KW-0456">Lyase</keyword>
<evidence type="ECO:0000256" key="10">
    <source>
        <dbReference type="ARBA" id="ARBA00022723"/>
    </source>
</evidence>
<dbReference type="GO" id="GO:0016114">
    <property type="term" value="P:terpenoid biosynthetic process"/>
    <property type="evidence" value="ECO:0007669"/>
    <property type="project" value="InterPro"/>
</dbReference>
<dbReference type="Gene3D" id="3.90.550.10">
    <property type="entry name" value="Spore Coat Polysaccharide Biosynthesis Protein SpsA, Chain A"/>
    <property type="match status" value="1"/>
</dbReference>
<evidence type="ECO:0000256" key="5">
    <source>
        <dbReference type="ARBA" id="ARBA00004787"/>
    </source>
</evidence>
<evidence type="ECO:0000313" key="16">
    <source>
        <dbReference type="EMBL" id="MXO64531.1"/>
    </source>
</evidence>
<feature type="domain" description="2-C-methyl-D-erythritol 2,4-cyclodiphosphate synthase" evidence="15">
    <location>
        <begin position="227"/>
        <end position="380"/>
    </location>
</feature>
<comment type="caution">
    <text evidence="14">Lacks conserved residue(s) required for the propagation of feature annotation.</text>
</comment>
<dbReference type="EC" id="4.6.1.12" evidence="14"/>
<dbReference type="FunFam" id="3.30.1330.50:FF:000001">
    <property type="entry name" value="2-C-methyl-D-erythritol 2,4-cyclodiphosphate synthase"/>
    <property type="match status" value="1"/>
</dbReference>
<comment type="function">
    <text evidence="14">Bifunctional enzyme that catalyzes the formation of 4-diphosphocytidyl-2-C-methyl-D-erythritol from CTP and 2-C-methyl-D-erythritol 4-phosphate (MEP) (IspD), and catalyzes the conversion of 4-diphosphocytidyl-2-C-methyl-D-erythritol 2-phosphate (CDP-ME2P) to 2-C-methyl-D-erythritol 2,4-cyclodiphosphate (ME-CPP) with a corresponding release of cytidine 5-monophosphate (CMP) (IspF).</text>
</comment>
<dbReference type="AlphaFoldDB" id="A0A6I4T2T2"/>
<feature type="binding site" evidence="14">
    <location>
        <position position="368"/>
    </location>
    <ligand>
        <name>4-CDP-2-C-methyl-D-erythritol 2-phosphate</name>
        <dbReference type="ChEBI" id="CHEBI:57919"/>
    </ligand>
</feature>
<name>A0A6I4T2T2_9SPHN</name>
<keyword evidence="17" id="KW-1185">Reference proteome</keyword>
<dbReference type="EMBL" id="WTYT01000001">
    <property type="protein sequence ID" value="MXO64531.1"/>
    <property type="molecule type" value="Genomic_DNA"/>
</dbReference>
<dbReference type="PROSITE" id="PS01350">
    <property type="entry name" value="ISPF"/>
    <property type="match status" value="1"/>
</dbReference>
<dbReference type="UniPathway" id="UPA00056">
    <property type="reaction ID" value="UER00093"/>
</dbReference>
<evidence type="ECO:0000256" key="12">
    <source>
        <dbReference type="ARBA" id="ARBA00023239"/>
    </source>
</evidence>
<keyword evidence="8 14" id="KW-0808">Transferase</keyword>
<dbReference type="Pfam" id="PF02542">
    <property type="entry name" value="YgbB"/>
    <property type="match status" value="1"/>
</dbReference>
<dbReference type="InterPro" id="IPR026596">
    <property type="entry name" value="IspD/F"/>
</dbReference>
<feature type="binding site" evidence="14">
    <location>
        <begin position="358"/>
        <end position="361"/>
    </location>
    <ligand>
        <name>4-CDP-2-C-methyl-D-erythritol 2-phosphate</name>
        <dbReference type="ChEBI" id="CHEBI:57919"/>
    </ligand>
</feature>
<dbReference type="GO" id="GO:0046872">
    <property type="term" value="F:metal ion binding"/>
    <property type="evidence" value="ECO:0007669"/>
    <property type="project" value="UniProtKB-KW"/>
</dbReference>
<dbReference type="SUPFAM" id="SSF53448">
    <property type="entry name" value="Nucleotide-diphospho-sugar transferases"/>
    <property type="match status" value="1"/>
</dbReference>
<dbReference type="OrthoDB" id="9804336at2"/>
<feature type="region of interest" description="2-C-methyl-D-erythritol 2,4-cyclodiphosphate synthase" evidence="14">
    <location>
        <begin position="228"/>
        <end position="383"/>
    </location>
</feature>
<dbReference type="InterPro" id="IPR036571">
    <property type="entry name" value="MECDP_synthase_sf"/>
</dbReference>
<evidence type="ECO:0000313" key="17">
    <source>
        <dbReference type="Proteomes" id="UP000438476"/>
    </source>
</evidence>
<comment type="similarity">
    <text evidence="14">In the C-terminal section; belongs to the IspF family.</text>
</comment>
<organism evidence="16 17">
    <name type="scientific">Altericroceibacterium endophyticum</name>
    <dbReference type="NCBI Taxonomy" id="1808508"/>
    <lineage>
        <taxon>Bacteria</taxon>
        <taxon>Pseudomonadati</taxon>
        <taxon>Pseudomonadota</taxon>
        <taxon>Alphaproteobacteria</taxon>
        <taxon>Sphingomonadales</taxon>
        <taxon>Erythrobacteraceae</taxon>
        <taxon>Altericroceibacterium</taxon>
    </lineage>
</organism>
<feature type="binding site" evidence="14">
    <location>
        <position position="236"/>
    </location>
    <ligand>
        <name>a divalent metal cation</name>
        <dbReference type="ChEBI" id="CHEBI:60240"/>
    </ligand>
</feature>
<dbReference type="InterPro" id="IPR018294">
    <property type="entry name" value="ISPD_synthase_CS"/>
</dbReference>
<dbReference type="NCBIfam" id="NF006899">
    <property type="entry name" value="PRK09382.1"/>
    <property type="match status" value="1"/>
</dbReference>
<feature type="site" description="Transition state stabilizer" evidence="14">
    <location>
        <position position="260"/>
    </location>
</feature>
<comment type="cofactor">
    <cofactor evidence="3 14">
        <name>a divalent metal cation</name>
        <dbReference type="ChEBI" id="CHEBI:60240"/>
    </cofactor>
</comment>
<reference evidence="16 17" key="1">
    <citation type="submission" date="2019-12" db="EMBL/GenBank/DDBJ databases">
        <title>Genomic-based taxomic classification of the family Erythrobacteraceae.</title>
        <authorList>
            <person name="Xu L."/>
        </authorList>
    </citation>
    <scope>NUCLEOTIDE SEQUENCE [LARGE SCALE GENOMIC DNA]</scope>
    <source>
        <strain evidence="16 17">LMG 29518</strain>
    </source>
</reference>
<comment type="similarity">
    <text evidence="14">In the N-terminal section; belongs to the IspD/TarI cytidylyltransferase family. IspD subfamily.</text>
</comment>
<dbReference type="GO" id="GO:0008685">
    <property type="term" value="F:2-C-methyl-D-erythritol 2,4-cyclodiphosphate synthase activity"/>
    <property type="evidence" value="ECO:0007669"/>
    <property type="project" value="UniProtKB-UniRule"/>
</dbReference>
<dbReference type="HAMAP" id="MF_00107">
    <property type="entry name" value="IspF"/>
    <property type="match status" value="1"/>
</dbReference>
<evidence type="ECO:0000256" key="1">
    <source>
        <dbReference type="ARBA" id="ARBA00000200"/>
    </source>
</evidence>
<dbReference type="RefSeq" id="WP_160734953.1">
    <property type="nucleotide sequence ID" value="NZ_WTYT01000001.1"/>
</dbReference>
<dbReference type="EC" id="2.7.7.60" evidence="14"/>
<dbReference type="InterPro" id="IPR001228">
    <property type="entry name" value="IspD"/>
</dbReference>
<protein>
    <recommendedName>
        <fullName evidence="14">Bifunctional enzyme IspD/IspF</fullName>
    </recommendedName>
    <domain>
        <recommendedName>
            <fullName evidence="14">2-C-methyl-D-erythritol 4-phosphate cytidylyltransferase</fullName>
            <ecNumber evidence="14">2.7.7.60</ecNumber>
        </recommendedName>
        <alternativeName>
            <fullName evidence="14">4-diphosphocytidyl-2C-methyl-D-erythritol synthase</fullName>
        </alternativeName>
        <alternativeName>
            <fullName evidence="14">MEP cytidylyltransferase</fullName>
            <shortName evidence="14">MCT</shortName>
        </alternativeName>
    </domain>
    <domain>
        <recommendedName>
            <fullName evidence="14">2-C-methyl-D-erythritol 2,4-cyclodiphosphate synthase</fullName>
            <shortName evidence="14">MECDP-synthase</shortName>
            <shortName evidence="14">MECPP-synthase</shortName>
            <shortName evidence="14">MECPS</shortName>
            <ecNumber evidence="14">4.6.1.12</ecNumber>
        </recommendedName>
    </domain>
</protein>
<comment type="caution">
    <text evidence="16">The sequence shown here is derived from an EMBL/GenBank/DDBJ whole genome shotgun (WGS) entry which is preliminary data.</text>
</comment>
<dbReference type="GO" id="GO:0050518">
    <property type="term" value="F:2-C-methyl-D-erythritol 4-phosphate cytidylyltransferase activity"/>
    <property type="evidence" value="ECO:0007669"/>
    <property type="project" value="UniProtKB-UniRule"/>
</dbReference>
<feature type="binding site" evidence="14">
    <location>
        <begin position="234"/>
        <end position="236"/>
    </location>
    <ligand>
        <name>4-CDP-2-C-methyl-D-erythritol 2-phosphate</name>
        <dbReference type="ChEBI" id="CHEBI:57919"/>
    </ligand>
</feature>
<dbReference type="CDD" id="cd00554">
    <property type="entry name" value="MECDP_synthase"/>
    <property type="match status" value="1"/>
</dbReference>
<dbReference type="SUPFAM" id="SSF69765">
    <property type="entry name" value="IpsF-like"/>
    <property type="match status" value="1"/>
</dbReference>
<feature type="site" description="Transition state stabilizer" evidence="14">
    <location>
        <position position="23"/>
    </location>
</feature>
<accession>A0A6I4T2T2</accession>
<dbReference type="InterPro" id="IPR029044">
    <property type="entry name" value="Nucleotide-diphossugar_trans"/>
</dbReference>
<keyword evidence="13 14" id="KW-0511">Multifunctional enzyme</keyword>
<dbReference type="InterPro" id="IPR034683">
    <property type="entry name" value="IspD/TarI"/>
</dbReference>
<dbReference type="InterPro" id="IPR020555">
    <property type="entry name" value="MECDP_synthase_CS"/>
</dbReference>
<feature type="binding site" evidence="14">
    <location>
        <begin position="282"/>
        <end position="284"/>
    </location>
    <ligand>
        <name>4-CDP-2-C-methyl-D-erythritol 2-phosphate</name>
        <dbReference type="ChEBI" id="CHEBI:57919"/>
    </ligand>
</feature>
<sequence>MTEPKTPLPGFAAIIVAAGKGLRAGHALPKQFVEWRGKPVLRHSAESLRDAGASPLIVVIPAGAQDVAAQALDGLSDIEFIIGGATRQESVFAALNYLSNRSCDRVLIHDAARPILPHAVVQRLMAALETDAGAIPVLPVVDSLAQAEGHRMVGTAQRDKLKRVQTPQAFRFTDIYNAHQAWDGAADAGDDAQILHAAGGLVALVEGDEALKKLTFAEDFMPARMPIRIGSGFDVHRLVDQEELWLGGIKIEHHQGLSGHSDADVVLHAVVDAILGGVAKGDIGQHFPPSDPRWKGARSSQFVEHAVSLAAEAGYRVGNMDVTIMCEAPKIGPHRDAMREKLAELTSVDVSMVSVKATTTERLGFTGRGEGIAAQAVVTLTEV</sequence>
<comment type="similarity">
    <text evidence="6">Belongs to the IspF family.</text>
</comment>
<evidence type="ECO:0000256" key="2">
    <source>
        <dbReference type="ARBA" id="ARBA00001282"/>
    </source>
</evidence>
<evidence type="ECO:0000256" key="11">
    <source>
        <dbReference type="ARBA" id="ARBA00023229"/>
    </source>
</evidence>
<gene>
    <name evidence="14" type="primary">ispDF</name>
    <name evidence="16" type="ORF">GRI91_02000</name>
</gene>
<feature type="site" description="Positions MEP for the nucleophilic attack" evidence="14">
    <location>
        <position position="158"/>
    </location>
</feature>
<comment type="pathway">
    <text evidence="4 14">Isoprenoid biosynthesis; isopentenyl diphosphate biosynthesis via DXP pathway; isopentenyl diphosphate from 1-deoxy-D-xylulose 5-phosphate: step 4/6.</text>
</comment>
<dbReference type="GO" id="GO:0019288">
    <property type="term" value="P:isopentenyl diphosphate biosynthetic process, methylerythritol 4-phosphate pathway"/>
    <property type="evidence" value="ECO:0007669"/>
    <property type="project" value="UniProtKB-UniRule"/>
</dbReference>
<dbReference type="Proteomes" id="UP000438476">
    <property type="component" value="Unassembled WGS sequence"/>
</dbReference>
<comment type="catalytic activity">
    <reaction evidence="2 14">
        <text>2-C-methyl-D-erythritol 4-phosphate + CTP + H(+) = 4-CDP-2-C-methyl-D-erythritol + diphosphate</text>
        <dbReference type="Rhea" id="RHEA:13429"/>
        <dbReference type="ChEBI" id="CHEBI:15378"/>
        <dbReference type="ChEBI" id="CHEBI:33019"/>
        <dbReference type="ChEBI" id="CHEBI:37563"/>
        <dbReference type="ChEBI" id="CHEBI:57823"/>
        <dbReference type="ChEBI" id="CHEBI:58262"/>
        <dbReference type="EC" id="2.7.7.60"/>
    </reaction>
</comment>
<evidence type="ECO:0000256" key="8">
    <source>
        <dbReference type="ARBA" id="ARBA00022679"/>
    </source>
</evidence>
<dbReference type="InterPro" id="IPR003526">
    <property type="entry name" value="MECDP_synthase"/>
</dbReference>
<evidence type="ECO:0000256" key="9">
    <source>
        <dbReference type="ARBA" id="ARBA00022695"/>
    </source>
</evidence>
<evidence type="ECO:0000256" key="3">
    <source>
        <dbReference type="ARBA" id="ARBA00001968"/>
    </source>
</evidence>
<dbReference type="Gene3D" id="3.30.1330.50">
    <property type="entry name" value="2-C-methyl-D-erythritol 2,4-cyclodiphosphate synthase"/>
    <property type="match status" value="1"/>
</dbReference>
<evidence type="ECO:0000256" key="6">
    <source>
        <dbReference type="ARBA" id="ARBA00008480"/>
    </source>
</evidence>
<feature type="binding site" evidence="14">
    <location>
        <begin position="260"/>
        <end position="261"/>
    </location>
    <ligand>
        <name>4-CDP-2-C-methyl-D-erythritol 2-phosphate</name>
        <dbReference type="ChEBI" id="CHEBI:57919"/>
    </ligand>
</feature>
<proteinExistence type="inferred from homology"/>
<dbReference type="NCBIfam" id="TIGR00151">
    <property type="entry name" value="ispF"/>
    <property type="match status" value="1"/>
</dbReference>
<comment type="similarity">
    <text evidence="7">Belongs to the IspD/TarI cytidylyltransferase family. IspD subfamily.</text>
</comment>
<feature type="region of interest" description="2-C-methyl-D-erythritol 4-phosphate cytidylyltransferase" evidence="14">
    <location>
        <begin position="1"/>
        <end position="227"/>
    </location>
</feature>
<dbReference type="HAMAP" id="MF_01520">
    <property type="entry name" value="IspDF"/>
    <property type="match status" value="1"/>
</dbReference>
<feature type="binding site" evidence="14">
    <location>
        <position position="268"/>
    </location>
    <ligand>
        <name>a divalent metal cation</name>
        <dbReference type="ChEBI" id="CHEBI:60240"/>
    </ligand>
</feature>
<evidence type="ECO:0000259" key="15">
    <source>
        <dbReference type="Pfam" id="PF02542"/>
    </source>
</evidence>
<feature type="site" description="Positions MEP for the nucleophilic attack" evidence="14">
    <location>
        <position position="213"/>
    </location>
</feature>
<evidence type="ECO:0000256" key="7">
    <source>
        <dbReference type="ARBA" id="ARBA00009789"/>
    </source>
</evidence>
<dbReference type="CDD" id="cd02516">
    <property type="entry name" value="CDP-ME_synthetase"/>
    <property type="match status" value="1"/>
</dbReference>
<comment type="catalytic activity">
    <reaction evidence="1 14">
        <text>4-CDP-2-C-methyl-D-erythritol 2-phosphate = 2-C-methyl-D-erythritol 2,4-cyclic diphosphate + CMP</text>
        <dbReference type="Rhea" id="RHEA:23864"/>
        <dbReference type="ChEBI" id="CHEBI:57919"/>
        <dbReference type="ChEBI" id="CHEBI:58483"/>
        <dbReference type="ChEBI" id="CHEBI:60377"/>
        <dbReference type="EC" id="4.6.1.12"/>
    </reaction>
</comment>
<comment type="pathway">
    <text evidence="5 14">Isoprenoid biosynthesis; isopentenyl diphosphate biosynthesis via DXP pathway; isopentenyl diphosphate from 1-deoxy-D-xylulose 5-phosphate: step 2/6.</text>
</comment>
<evidence type="ECO:0000256" key="14">
    <source>
        <dbReference type="HAMAP-Rule" id="MF_01520"/>
    </source>
</evidence>
<feature type="site" description="Transition state stabilizer" evidence="14">
    <location>
        <position position="30"/>
    </location>
</feature>
<dbReference type="Pfam" id="PF01128">
    <property type="entry name" value="IspD"/>
    <property type="match status" value="1"/>
</dbReference>
<dbReference type="NCBIfam" id="TIGR00453">
    <property type="entry name" value="ispD"/>
    <property type="match status" value="1"/>
</dbReference>